<dbReference type="InterPro" id="IPR023621">
    <property type="entry name" value="Ribosomal_eL31_dom_sf"/>
</dbReference>
<dbReference type="PANTHER" id="PTHR10956">
    <property type="entry name" value="60S RIBOSOMAL PROTEIN L31"/>
    <property type="match status" value="1"/>
</dbReference>
<evidence type="ECO:0000256" key="5">
    <source>
        <dbReference type="ARBA" id="ARBA00035337"/>
    </source>
</evidence>
<dbReference type="FunFam" id="3.10.440.10:FF:000001">
    <property type="entry name" value="60S ribosomal protein L31"/>
    <property type="match status" value="1"/>
</dbReference>
<dbReference type="PROSITE" id="PS01144">
    <property type="entry name" value="RIBOSOMAL_L31E"/>
    <property type="match status" value="1"/>
</dbReference>
<keyword evidence="3" id="KW-0687">Ribonucleoprotein</keyword>
<dbReference type="OMA" id="SMINEVA"/>
<dbReference type="CDD" id="cd00463">
    <property type="entry name" value="Ribosomal_L31e"/>
    <property type="match status" value="1"/>
</dbReference>
<dbReference type="SUPFAM" id="SSF54575">
    <property type="entry name" value="Ribosomal protein L31e"/>
    <property type="match status" value="1"/>
</dbReference>
<name>A0A8I6S6E4_CIMLE</name>
<comment type="similarity">
    <text evidence="1">Belongs to the eukaryotic ribosomal protein eL31 family.</text>
</comment>
<dbReference type="AlphaFoldDB" id="A0A8I6S6E4"/>
<dbReference type="KEGG" id="clec:106672534"/>
<dbReference type="NCBIfam" id="NF002258">
    <property type="entry name" value="PRK01192.1-1"/>
    <property type="match status" value="1"/>
</dbReference>
<dbReference type="PANTHER" id="PTHR10956:SF0">
    <property type="entry name" value="60S RIBOSOMAL PROTEIN L31"/>
    <property type="match status" value="1"/>
</dbReference>
<dbReference type="Pfam" id="PF01198">
    <property type="entry name" value="Ribosomal_L31e"/>
    <property type="match status" value="1"/>
</dbReference>
<proteinExistence type="inferred from homology"/>
<evidence type="ECO:0000256" key="3">
    <source>
        <dbReference type="ARBA" id="ARBA00023274"/>
    </source>
</evidence>
<evidence type="ECO:0000256" key="4">
    <source>
        <dbReference type="ARBA" id="ARBA00035230"/>
    </source>
</evidence>
<dbReference type="HAMAP" id="MF_00410">
    <property type="entry name" value="Ribosomal_eL31"/>
    <property type="match status" value="1"/>
</dbReference>
<dbReference type="Gene3D" id="3.10.440.10">
    <property type="match status" value="1"/>
</dbReference>
<keyword evidence="2" id="KW-0689">Ribosomal protein</keyword>
<reference evidence="6" key="1">
    <citation type="submission" date="2022-01" db="UniProtKB">
        <authorList>
            <consortium name="EnsemblMetazoa"/>
        </authorList>
    </citation>
    <scope>IDENTIFICATION</scope>
</reference>
<evidence type="ECO:0000256" key="2">
    <source>
        <dbReference type="ARBA" id="ARBA00022980"/>
    </source>
</evidence>
<dbReference type="EnsemblMetazoa" id="XM_014404057.2">
    <property type="protein sequence ID" value="XP_014259543.1"/>
    <property type="gene ID" value="LOC106672534"/>
</dbReference>
<organism evidence="6 7">
    <name type="scientific">Cimex lectularius</name>
    <name type="common">Bed bug</name>
    <name type="synonym">Acanthia lectularia</name>
    <dbReference type="NCBI Taxonomy" id="79782"/>
    <lineage>
        <taxon>Eukaryota</taxon>
        <taxon>Metazoa</taxon>
        <taxon>Ecdysozoa</taxon>
        <taxon>Arthropoda</taxon>
        <taxon>Hexapoda</taxon>
        <taxon>Insecta</taxon>
        <taxon>Pterygota</taxon>
        <taxon>Neoptera</taxon>
        <taxon>Paraneoptera</taxon>
        <taxon>Hemiptera</taxon>
        <taxon>Heteroptera</taxon>
        <taxon>Panheteroptera</taxon>
        <taxon>Cimicomorpha</taxon>
        <taxon>Cimicidae</taxon>
        <taxon>Cimex</taxon>
    </lineage>
</organism>
<dbReference type="InterPro" id="IPR000054">
    <property type="entry name" value="Ribosomal_eL31"/>
</dbReference>
<evidence type="ECO:0000256" key="1">
    <source>
        <dbReference type="ARBA" id="ARBA00010808"/>
    </source>
</evidence>
<evidence type="ECO:0000313" key="6">
    <source>
        <dbReference type="EnsemblMetazoa" id="XP_014259543.1"/>
    </source>
</evidence>
<sequence length="124" mass="14552">MSKSKGNRKSKSMINEVATREYTINLHKRLFGIGFKKRAPRAIKAIREFAKKHMGTPDVRIDTHLNKEVWRKGVRNVPYRLRVRLARRRNDDEDSPNKLYTLVTYVPVASFKNLQTKNVDVNQE</sequence>
<accession>A0A8I6S6E4</accession>
<gene>
    <name evidence="6" type="primary">106672534</name>
</gene>
<dbReference type="OrthoDB" id="9739313at2759"/>
<dbReference type="GO" id="GO:0002181">
    <property type="term" value="P:cytoplasmic translation"/>
    <property type="evidence" value="ECO:0007669"/>
    <property type="project" value="TreeGrafter"/>
</dbReference>
<dbReference type="Proteomes" id="UP000494040">
    <property type="component" value="Unassembled WGS sequence"/>
</dbReference>
<dbReference type="InterPro" id="IPR020052">
    <property type="entry name" value="Ribosomal_eL31_CS"/>
</dbReference>
<protein>
    <recommendedName>
        <fullName evidence="4">Large ribosomal subunit protein eL31</fullName>
    </recommendedName>
    <alternativeName>
        <fullName evidence="5">60S ribosomal protein L31</fullName>
    </alternativeName>
</protein>
<evidence type="ECO:0000313" key="7">
    <source>
        <dbReference type="Proteomes" id="UP000494040"/>
    </source>
</evidence>
<dbReference type="GO" id="GO:0003735">
    <property type="term" value="F:structural constituent of ribosome"/>
    <property type="evidence" value="ECO:0007669"/>
    <property type="project" value="InterPro"/>
</dbReference>
<keyword evidence="7" id="KW-1185">Reference proteome</keyword>
<dbReference type="SMART" id="SM01380">
    <property type="entry name" value="Ribosomal_L31e"/>
    <property type="match status" value="1"/>
</dbReference>
<dbReference type="GO" id="GO:0022625">
    <property type="term" value="C:cytosolic large ribosomal subunit"/>
    <property type="evidence" value="ECO:0007669"/>
    <property type="project" value="TreeGrafter"/>
</dbReference>